<proteinExistence type="predicted"/>
<keyword evidence="1" id="KW-0472">Membrane</keyword>
<dbReference type="RefSeq" id="WP_250872524.1">
    <property type="nucleotide sequence ID" value="NZ_JALXFV010000002.1"/>
</dbReference>
<feature type="transmembrane region" description="Helical" evidence="1">
    <location>
        <begin position="48"/>
        <end position="67"/>
    </location>
</feature>
<comment type="caution">
    <text evidence="2">The sequence shown here is derived from an EMBL/GenBank/DDBJ whole genome shotgun (WGS) entry which is preliminary data.</text>
</comment>
<feature type="transmembrane region" description="Helical" evidence="1">
    <location>
        <begin position="79"/>
        <end position="99"/>
    </location>
</feature>
<keyword evidence="1" id="KW-0812">Transmembrane</keyword>
<keyword evidence="1" id="KW-1133">Transmembrane helix</keyword>
<dbReference type="AlphaFoldDB" id="A0ABD6ASE9"/>
<accession>A0ABD6ASE9</accession>
<evidence type="ECO:0000313" key="3">
    <source>
        <dbReference type="Proteomes" id="UP001597187"/>
    </source>
</evidence>
<reference evidence="2 3" key="1">
    <citation type="journal article" date="2019" name="Int. J. Syst. Evol. Microbiol.">
        <title>The Global Catalogue of Microorganisms (GCM) 10K type strain sequencing project: providing services to taxonomists for standard genome sequencing and annotation.</title>
        <authorList>
            <consortium name="The Broad Institute Genomics Platform"/>
            <consortium name="The Broad Institute Genome Sequencing Center for Infectious Disease"/>
            <person name="Wu L."/>
            <person name="Ma J."/>
        </authorList>
    </citation>
    <scope>NUCLEOTIDE SEQUENCE [LARGE SCALE GENOMIC DNA]</scope>
    <source>
        <strain evidence="2 3">CGMCC 1.12563</strain>
    </source>
</reference>
<keyword evidence="3" id="KW-1185">Reference proteome</keyword>
<protein>
    <submittedName>
        <fullName evidence="2">Uncharacterized protein</fullName>
    </submittedName>
</protein>
<dbReference type="Proteomes" id="UP001597187">
    <property type="component" value="Unassembled WGS sequence"/>
</dbReference>
<gene>
    <name evidence="2" type="ORF">ACFSBT_04565</name>
</gene>
<sequence>MSTGSPSSPDGGDFASLWRYQLRRAMAWFAGFFVLTVAISGLTAGTLLSALGGLLALLGAATILPVTRGYVESWLDYTFGPGALAVVTLLAVGVVALTFPTG</sequence>
<dbReference type="EMBL" id="JBHUDC010000002">
    <property type="protein sequence ID" value="MFD1512552.1"/>
    <property type="molecule type" value="Genomic_DNA"/>
</dbReference>
<organism evidence="2 3">
    <name type="scientific">Halomarina rubra</name>
    <dbReference type="NCBI Taxonomy" id="2071873"/>
    <lineage>
        <taxon>Archaea</taxon>
        <taxon>Methanobacteriati</taxon>
        <taxon>Methanobacteriota</taxon>
        <taxon>Stenosarchaea group</taxon>
        <taxon>Halobacteria</taxon>
        <taxon>Halobacteriales</taxon>
        <taxon>Natronomonadaceae</taxon>
        <taxon>Halomarina</taxon>
    </lineage>
</organism>
<evidence type="ECO:0000313" key="2">
    <source>
        <dbReference type="EMBL" id="MFD1512552.1"/>
    </source>
</evidence>
<name>A0ABD6ASE9_9EURY</name>
<evidence type="ECO:0000256" key="1">
    <source>
        <dbReference type="SAM" id="Phobius"/>
    </source>
</evidence>
<feature type="transmembrane region" description="Helical" evidence="1">
    <location>
        <begin position="25"/>
        <end position="42"/>
    </location>
</feature>